<dbReference type="Gene3D" id="3.40.970.10">
    <property type="entry name" value="Ribonuclease H1, N-terminal domain"/>
    <property type="match status" value="1"/>
</dbReference>
<evidence type="ECO:0000256" key="8">
    <source>
        <dbReference type="ARBA" id="ARBA00022723"/>
    </source>
</evidence>
<comment type="similarity">
    <text evidence="4">Belongs to the RNase H family.</text>
</comment>
<protein>
    <recommendedName>
        <fullName evidence="6">Ribonuclease H</fullName>
        <ecNumber evidence="5">3.1.26.4</ecNumber>
    </recommendedName>
</protein>
<dbReference type="GO" id="GO:0004523">
    <property type="term" value="F:RNA-DNA hybrid ribonuclease activity"/>
    <property type="evidence" value="ECO:0007669"/>
    <property type="project" value="UniProtKB-EC"/>
</dbReference>
<dbReference type="Gene3D" id="3.30.420.10">
    <property type="entry name" value="Ribonuclease H-like superfamily/Ribonuclease H"/>
    <property type="match status" value="1"/>
</dbReference>
<keyword evidence="11" id="KW-0460">Magnesium</keyword>
<dbReference type="CDD" id="cd09277">
    <property type="entry name" value="RNase_HI_bacteria_like"/>
    <property type="match status" value="1"/>
</dbReference>
<dbReference type="PANTHER" id="PTHR10642">
    <property type="entry name" value="RIBONUCLEASE H1"/>
    <property type="match status" value="1"/>
</dbReference>
<organism evidence="13 14">
    <name type="scientific">Mesoplasma coleopterae</name>
    <dbReference type="NCBI Taxonomy" id="324078"/>
    <lineage>
        <taxon>Bacteria</taxon>
        <taxon>Bacillati</taxon>
        <taxon>Mycoplasmatota</taxon>
        <taxon>Mollicutes</taxon>
        <taxon>Entomoplasmatales</taxon>
        <taxon>Entomoplasmataceae</taxon>
        <taxon>Mesoplasma</taxon>
    </lineage>
</organism>
<dbReference type="Proteomes" id="UP000232221">
    <property type="component" value="Chromosome"/>
</dbReference>
<dbReference type="EMBL" id="CP024968">
    <property type="protein sequence ID" value="ATZ21009.1"/>
    <property type="molecule type" value="Genomic_DNA"/>
</dbReference>
<evidence type="ECO:0000313" key="14">
    <source>
        <dbReference type="Proteomes" id="UP000232221"/>
    </source>
</evidence>
<dbReference type="InterPro" id="IPR011320">
    <property type="entry name" value="RNase_H1_N"/>
</dbReference>
<evidence type="ECO:0000256" key="3">
    <source>
        <dbReference type="ARBA" id="ARBA00004065"/>
    </source>
</evidence>
<sequence length="207" mass="23936">MKYYAVKKGRNIGVYTTWDECKAQVEGFNNAVYKSFSSKADAEAFITGVVSKPKPVKINAEINENVAVAYSDGSFIKANNTYSYGAVVMWKNKEFHFSKRYRDDELKSMWNVSGELQGAKRVMLFAYANNIPKLYLYHDYEGIAKWANHEWKAKSDEGIEYIKYVDQIRTKVEIEFIWVKGHSNDYYNDLADQLAANATFEEYVKEV</sequence>
<dbReference type="PROSITE" id="PS50879">
    <property type="entry name" value="RNASE_H_1"/>
    <property type="match status" value="1"/>
</dbReference>
<evidence type="ECO:0000256" key="10">
    <source>
        <dbReference type="ARBA" id="ARBA00022801"/>
    </source>
</evidence>
<dbReference type="PANTHER" id="PTHR10642:SF26">
    <property type="entry name" value="RIBONUCLEASE H1"/>
    <property type="match status" value="1"/>
</dbReference>
<dbReference type="SUPFAM" id="SSF53098">
    <property type="entry name" value="Ribonuclease H-like"/>
    <property type="match status" value="1"/>
</dbReference>
<evidence type="ECO:0000313" key="13">
    <source>
        <dbReference type="EMBL" id="ATZ21009.1"/>
    </source>
</evidence>
<dbReference type="InterPro" id="IPR050092">
    <property type="entry name" value="RNase_H"/>
</dbReference>
<keyword evidence="7" id="KW-0540">Nuclease</keyword>
<comment type="catalytic activity">
    <reaction evidence="1">
        <text>Endonucleolytic cleavage to 5'-phosphomonoester.</text>
        <dbReference type="EC" id="3.1.26.4"/>
    </reaction>
</comment>
<gene>
    <name evidence="13" type="primary">rnhA</name>
    <name evidence="13" type="ORF">MCOLE_v1c04970</name>
</gene>
<keyword evidence="8" id="KW-0479">Metal-binding</keyword>
<dbReference type="FunFam" id="3.40.970.10:FF:000002">
    <property type="entry name" value="Ribonuclease H"/>
    <property type="match status" value="1"/>
</dbReference>
<evidence type="ECO:0000256" key="4">
    <source>
        <dbReference type="ARBA" id="ARBA00005300"/>
    </source>
</evidence>
<dbReference type="InterPro" id="IPR037056">
    <property type="entry name" value="RNase_H1_N_sf"/>
</dbReference>
<dbReference type="GO" id="GO:0003676">
    <property type="term" value="F:nucleic acid binding"/>
    <property type="evidence" value="ECO:0007669"/>
    <property type="project" value="InterPro"/>
</dbReference>
<evidence type="ECO:0000256" key="2">
    <source>
        <dbReference type="ARBA" id="ARBA00001946"/>
    </source>
</evidence>
<evidence type="ECO:0000256" key="7">
    <source>
        <dbReference type="ARBA" id="ARBA00022722"/>
    </source>
</evidence>
<evidence type="ECO:0000256" key="5">
    <source>
        <dbReference type="ARBA" id="ARBA00012180"/>
    </source>
</evidence>
<evidence type="ECO:0000256" key="11">
    <source>
        <dbReference type="ARBA" id="ARBA00022842"/>
    </source>
</evidence>
<dbReference type="Pfam" id="PF01693">
    <property type="entry name" value="Cauli_VI"/>
    <property type="match status" value="1"/>
</dbReference>
<dbReference type="RefSeq" id="WP_100671185.1">
    <property type="nucleotide sequence ID" value="NZ_CP024968.1"/>
</dbReference>
<dbReference type="Pfam" id="PF00075">
    <property type="entry name" value="RNase_H"/>
    <property type="match status" value="1"/>
</dbReference>
<dbReference type="InterPro" id="IPR002156">
    <property type="entry name" value="RNaseH_domain"/>
</dbReference>
<dbReference type="SUPFAM" id="SSF55658">
    <property type="entry name" value="L9 N-domain-like"/>
    <property type="match status" value="1"/>
</dbReference>
<keyword evidence="9" id="KW-0255">Endonuclease</keyword>
<name>A0A2K8P2Q2_9MOLU</name>
<keyword evidence="14" id="KW-1185">Reference proteome</keyword>
<dbReference type="OrthoDB" id="9811552at2"/>
<evidence type="ECO:0000256" key="1">
    <source>
        <dbReference type="ARBA" id="ARBA00000077"/>
    </source>
</evidence>
<comment type="cofactor">
    <cofactor evidence="2">
        <name>Mg(2+)</name>
        <dbReference type="ChEBI" id="CHEBI:18420"/>
    </cofactor>
</comment>
<evidence type="ECO:0000259" key="12">
    <source>
        <dbReference type="PROSITE" id="PS50879"/>
    </source>
</evidence>
<dbReference type="GO" id="GO:0043137">
    <property type="term" value="P:DNA replication, removal of RNA primer"/>
    <property type="evidence" value="ECO:0007669"/>
    <property type="project" value="TreeGrafter"/>
</dbReference>
<dbReference type="AlphaFoldDB" id="A0A2K8P2Q2"/>
<comment type="function">
    <text evidence="3">Endonuclease that specifically degrades the RNA of RNA-DNA hybrids.</text>
</comment>
<accession>A0A2K8P2Q2</accession>
<dbReference type="GO" id="GO:0046872">
    <property type="term" value="F:metal ion binding"/>
    <property type="evidence" value="ECO:0007669"/>
    <property type="project" value="UniProtKB-KW"/>
</dbReference>
<evidence type="ECO:0000256" key="9">
    <source>
        <dbReference type="ARBA" id="ARBA00022759"/>
    </source>
</evidence>
<dbReference type="InterPro" id="IPR009027">
    <property type="entry name" value="Ribosomal_bL9/RNase_H1_N"/>
</dbReference>
<keyword evidence="10" id="KW-0378">Hydrolase</keyword>
<reference evidence="13 14" key="1">
    <citation type="submission" date="2017-11" db="EMBL/GenBank/DDBJ databases">
        <title>Genome sequence of Mesoplasma coleopterae BARC 779 (ATCC 49583).</title>
        <authorList>
            <person name="Lo W.-S."/>
            <person name="Kuo C.-H."/>
        </authorList>
    </citation>
    <scope>NUCLEOTIDE SEQUENCE [LARGE SCALE GENOMIC DNA]</scope>
    <source>
        <strain evidence="13 14">BARC 779</strain>
    </source>
</reference>
<proteinExistence type="inferred from homology"/>
<dbReference type="EC" id="3.1.26.4" evidence="5"/>
<dbReference type="InterPro" id="IPR036397">
    <property type="entry name" value="RNaseH_sf"/>
</dbReference>
<dbReference type="KEGG" id="mcol:MCOLE_v1c04970"/>
<evidence type="ECO:0000256" key="6">
    <source>
        <dbReference type="ARBA" id="ARBA00017721"/>
    </source>
</evidence>
<dbReference type="InterPro" id="IPR012337">
    <property type="entry name" value="RNaseH-like_sf"/>
</dbReference>
<feature type="domain" description="RNase H type-1" evidence="12">
    <location>
        <begin position="63"/>
        <end position="200"/>
    </location>
</feature>